<dbReference type="SUPFAM" id="SSF55073">
    <property type="entry name" value="Nucleotide cyclase"/>
    <property type="match status" value="1"/>
</dbReference>
<dbReference type="Gene3D" id="3.30.450.20">
    <property type="entry name" value="PAS domain"/>
    <property type="match status" value="1"/>
</dbReference>
<accession>A0AAW8B0U9</accession>
<sequence length="614" mass="68060">MSSKEELYKVLVESVPYGTLFFAYGVCVDANQNALRLLECELKQLIGASVDKINGDESSALVDLKLQLKKAQMGKQKTLSWTCPGQGAPIHVEVVYVTEDGKEMVVMLKSEQDKAAASGAEGYHSKPTNSGQSGLDALSDSWEPMDESAVTSVGNPELIVDDSGRVVSERRVAERRADDGQKHYFDGLTSLPNRQMLAESLADFLEIHQGGPVCAAVMMLDLDHFKDINDSWGHNVGDQVIKKIGQALVSLVSGDNMLARMSGDEFVLFIPELADDPSKAAWSAQAIAEKLGEAVASPIFLDGHEVILTASIGIALLTDADLRADRVLQYADTAMYEAKRKGRNSIAFFDPSITQKAQRQIGMNTRLRKAMDNHEFVLYIQPQISVETGELLGGEALLRWMNADKVTNMPSEFIPVLESSGLIVDVGRWVIRTSCEYLRNFIDMGIWQDHMRLGINISPRQFRDPQLLDIVQHSMKSYNIDPSFLNFEVTESLVIEDVDDAIKKMEAIKALGAMFSIDDFGIGYSSMIYLKRLPFDQLKIDREFIRNIHRDSESRGIVEAIMAVSKQYGLKVTAEGVESQEALDILRELGCHSYQGSHFSMPVPCDRFTKLLAA</sequence>
<evidence type="ECO:0000313" key="4">
    <source>
        <dbReference type="EMBL" id="MDP1519461.1"/>
    </source>
</evidence>
<dbReference type="SMART" id="SM00267">
    <property type="entry name" value="GGDEF"/>
    <property type="match status" value="1"/>
</dbReference>
<comment type="caution">
    <text evidence="4">The sequence shown here is derived from an EMBL/GenBank/DDBJ whole genome shotgun (WGS) entry which is preliminary data.</text>
</comment>
<dbReference type="Gene3D" id="3.30.70.270">
    <property type="match status" value="1"/>
</dbReference>
<feature type="domain" description="EAL" evidence="2">
    <location>
        <begin position="360"/>
        <end position="614"/>
    </location>
</feature>
<evidence type="ECO:0000256" key="1">
    <source>
        <dbReference type="SAM" id="MobiDB-lite"/>
    </source>
</evidence>
<protein>
    <submittedName>
        <fullName evidence="4">EAL domain-containing protein</fullName>
    </submittedName>
</protein>
<dbReference type="Gene3D" id="3.20.20.450">
    <property type="entry name" value="EAL domain"/>
    <property type="match status" value="1"/>
</dbReference>
<dbReference type="EMBL" id="JAUUUU010000001">
    <property type="protein sequence ID" value="MDP1519461.1"/>
    <property type="molecule type" value="Genomic_DNA"/>
</dbReference>
<dbReference type="InterPro" id="IPR052155">
    <property type="entry name" value="Biofilm_reg_signaling"/>
</dbReference>
<dbReference type="PROSITE" id="PS50883">
    <property type="entry name" value="EAL"/>
    <property type="match status" value="1"/>
</dbReference>
<keyword evidence="5" id="KW-1185">Reference proteome</keyword>
<organism evidence="4 5">
    <name type="scientific">Porticoccus litoralis</name>
    <dbReference type="NCBI Taxonomy" id="434086"/>
    <lineage>
        <taxon>Bacteria</taxon>
        <taxon>Pseudomonadati</taxon>
        <taxon>Pseudomonadota</taxon>
        <taxon>Gammaproteobacteria</taxon>
        <taxon>Cellvibrionales</taxon>
        <taxon>Porticoccaceae</taxon>
        <taxon>Porticoccus</taxon>
    </lineage>
</organism>
<evidence type="ECO:0000313" key="5">
    <source>
        <dbReference type="Proteomes" id="UP001178354"/>
    </source>
</evidence>
<dbReference type="InterPro" id="IPR029787">
    <property type="entry name" value="Nucleotide_cyclase"/>
</dbReference>
<dbReference type="NCBIfam" id="TIGR00254">
    <property type="entry name" value="GGDEF"/>
    <property type="match status" value="1"/>
</dbReference>
<reference evidence="4" key="2">
    <citation type="submission" date="2023-08" db="EMBL/GenBank/DDBJ databases">
        <authorList>
            <person name="Luo J."/>
        </authorList>
    </citation>
    <scope>NUCLEOTIDE SEQUENCE</scope>
    <source>
        <strain evidence="4">DSM 25064</strain>
    </source>
</reference>
<dbReference type="AlphaFoldDB" id="A0AAW8B0U9"/>
<evidence type="ECO:0000259" key="2">
    <source>
        <dbReference type="PROSITE" id="PS50883"/>
    </source>
</evidence>
<dbReference type="CDD" id="cd01949">
    <property type="entry name" value="GGDEF"/>
    <property type="match status" value="1"/>
</dbReference>
<dbReference type="SMART" id="SM00052">
    <property type="entry name" value="EAL"/>
    <property type="match status" value="1"/>
</dbReference>
<dbReference type="InterPro" id="IPR043128">
    <property type="entry name" value="Rev_trsase/Diguanyl_cyclase"/>
</dbReference>
<reference evidence="4" key="1">
    <citation type="journal article" date="2010" name="Int. J. Syst. Evol. Microbiol.">
        <title>Porticoccus litoralis gen. nov., sp. nov., a gammaproteobacterium isolated from the Yellow Sea.</title>
        <authorList>
            <person name="Oh H.M."/>
            <person name="Kim H."/>
            <person name="Kim K.M."/>
            <person name="Min G.S."/>
            <person name="Cho J.C."/>
        </authorList>
    </citation>
    <scope>NUCLEOTIDE SEQUENCE</scope>
    <source>
        <strain evidence="4">DSM 25064</strain>
    </source>
</reference>
<gene>
    <name evidence="4" type="ORF">Q8A57_00585</name>
</gene>
<dbReference type="InterPro" id="IPR001633">
    <property type="entry name" value="EAL_dom"/>
</dbReference>
<dbReference type="InterPro" id="IPR035919">
    <property type="entry name" value="EAL_sf"/>
</dbReference>
<dbReference type="Pfam" id="PF00990">
    <property type="entry name" value="GGDEF"/>
    <property type="match status" value="1"/>
</dbReference>
<dbReference type="PANTHER" id="PTHR44757:SF2">
    <property type="entry name" value="BIOFILM ARCHITECTURE MAINTENANCE PROTEIN MBAA"/>
    <property type="match status" value="1"/>
</dbReference>
<dbReference type="PANTHER" id="PTHR44757">
    <property type="entry name" value="DIGUANYLATE CYCLASE DGCP"/>
    <property type="match status" value="1"/>
</dbReference>
<evidence type="ECO:0000259" key="3">
    <source>
        <dbReference type="PROSITE" id="PS50887"/>
    </source>
</evidence>
<dbReference type="Proteomes" id="UP001178354">
    <property type="component" value="Unassembled WGS sequence"/>
</dbReference>
<dbReference type="Pfam" id="PF00563">
    <property type="entry name" value="EAL"/>
    <property type="match status" value="1"/>
</dbReference>
<proteinExistence type="predicted"/>
<feature type="domain" description="GGDEF" evidence="3">
    <location>
        <begin position="213"/>
        <end position="351"/>
    </location>
</feature>
<dbReference type="InterPro" id="IPR000160">
    <property type="entry name" value="GGDEF_dom"/>
</dbReference>
<name>A0AAW8B0U9_9GAMM</name>
<dbReference type="PROSITE" id="PS50887">
    <property type="entry name" value="GGDEF"/>
    <property type="match status" value="1"/>
</dbReference>
<dbReference type="CDD" id="cd01948">
    <property type="entry name" value="EAL"/>
    <property type="match status" value="1"/>
</dbReference>
<dbReference type="RefSeq" id="WP_305168977.1">
    <property type="nucleotide sequence ID" value="NZ_JAUUUU010000001.1"/>
</dbReference>
<dbReference type="SUPFAM" id="SSF141868">
    <property type="entry name" value="EAL domain-like"/>
    <property type="match status" value="1"/>
</dbReference>
<feature type="region of interest" description="Disordered" evidence="1">
    <location>
        <begin position="117"/>
        <end position="139"/>
    </location>
</feature>